<organism evidence="2 3">
    <name type="scientific">Metabacillus halosaccharovorans</name>
    <dbReference type="NCBI Taxonomy" id="930124"/>
    <lineage>
        <taxon>Bacteria</taxon>
        <taxon>Bacillati</taxon>
        <taxon>Bacillota</taxon>
        <taxon>Bacilli</taxon>
        <taxon>Bacillales</taxon>
        <taxon>Bacillaceae</taxon>
        <taxon>Metabacillus</taxon>
    </lineage>
</organism>
<dbReference type="InterPro" id="IPR048147">
    <property type="entry name" value="CBO0543-like"/>
</dbReference>
<keyword evidence="1" id="KW-1133">Transmembrane helix</keyword>
<accession>A0ABT3DB92</accession>
<reference evidence="2 3" key="1">
    <citation type="submission" date="2022-10" db="EMBL/GenBank/DDBJ databases">
        <title>Draft genome assembly of moderately radiation resistant bacterium Metabacillus halosaccharovorans.</title>
        <authorList>
            <person name="Pal S."/>
            <person name="Gopinathan A."/>
        </authorList>
    </citation>
    <scope>NUCLEOTIDE SEQUENCE [LARGE SCALE GENOMIC DNA]</scope>
    <source>
        <strain evidence="2 3">VITHBRA001</strain>
    </source>
</reference>
<gene>
    <name evidence="2" type="ORF">OIH86_01475</name>
</gene>
<feature type="transmembrane region" description="Helical" evidence="1">
    <location>
        <begin position="94"/>
        <end position="117"/>
    </location>
</feature>
<dbReference type="RefSeq" id="WP_264141294.1">
    <property type="nucleotide sequence ID" value="NZ_JAOYEY010000016.1"/>
</dbReference>
<feature type="transmembrane region" description="Helical" evidence="1">
    <location>
        <begin position="67"/>
        <end position="88"/>
    </location>
</feature>
<dbReference type="Proteomes" id="UP001526147">
    <property type="component" value="Unassembled WGS sequence"/>
</dbReference>
<dbReference type="NCBIfam" id="NF041644">
    <property type="entry name" value="CBO0543_fam"/>
    <property type="match status" value="1"/>
</dbReference>
<evidence type="ECO:0000313" key="3">
    <source>
        <dbReference type="Proteomes" id="UP001526147"/>
    </source>
</evidence>
<keyword evidence="1" id="KW-0472">Membrane</keyword>
<keyword evidence="3" id="KW-1185">Reference proteome</keyword>
<protein>
    <submittedName>
        <fullName evidence="2">Uncharacterized protein</fullName>
    </submittedName>
</protein>
<name>A0ABT3DB92_9BACI</name>
<feature type="transmembrane region" description="Helical" evidence="1">
    <location>
        <begin position="129"/>
        <end position="150"/>
    </location>
</feature>
<sequence length="180" mass="20893">MTYQEGLDQIDKATQKISDATQLTIEAVMNAFLFTWQWWIALAMIIVPWIFWTMFRDREKTAHLFSAGLLVMVISEILDVIGVGLGKWAYPVKVIPIATISFSYRLSLLPVIFMLFLQFKPHVNPFVKAVLYGGFGAFIGLPLLESINLYKTYDWHLTYSFLILTSLYLLGYWFNQRKTF</sequence>
<keyword evidence="1" id="KW-0812">Transmembrane</keyword>
<proteinExistence type="predicted"/>
<feature type="transmembrane region" description="Helical" evidence="1">
    <location>
        <begin position="156"/>
        <end position="174"/>
    </location>
</feature>
<comment type="caution">
    <text evidence="2">The sequence shown here is derived from an EMBL/GenBank/DDBJ whole genome shotgun (WGS) entry which is preliminary data.</text>
</comment>
<feature type="transmembrane region" description="Helical" evidence="1">
    <location>
        <begin position="36"/>
        <end position="55"/>
    </location>
</feature>
<evidence type="ECO:0000313" key="2">
    <source>
        <dbReference type="EMBL" id="MCV9884320.1"/>
    </source>
</evidence>
<dbReference type="EMBL" id="JAOYEY010000016">
    <property type="protein sequence ID" value="MCV9884320.1"/>
    <property type="molecule type" value="Genomic_DNA"/>
</dbReference>
<evidence type="ECO:0000256" key="1">
    <source>
        <dbReference type="SAM" id="Phobius"/>
    </source>
</evidence>